<dbReference type="PANTHER" id="PTHR44196:SF3">
    <property type="entry name" value="SHORT CHAIN DEHYDROGENASE FAMILY PROTEIN"/>
    <property type="match status" value="1"/>
</dbReference>
<dbReference type="InterPro" id="IPR036291">
    <property type="entry name" value="NAD(P)-bd_dom_sf"/>
</dbReference>
<dbReference type="PRINTS" id="PR00081">
    <property type="entry name" value="GDHRDH"/>
</dbReference>
<keyword evidence="4" id="KW-1185">Reference proteome</keyword>
<dbReference type="Pfam" id="PF00106">
    <property type="entry name" value="adh_short"/>
    <property type="match status" value="1"/>
</dbReference>
<dbReference type="InterPro" id="IPR020904">
    <property type="entry name" value="Sc_DH/Rdtase_CS"/>
</dbReference>
<evidence type="ECO:0000313" key="4">
    <source>
        <dbReference type="Proteomes" id="UP000605848"/>
    </source>
</evidence>
<dbReference type="PROSITE" id="PS00061">
    <property type="entry name" value="ADH_SHORT"/>
    <property type="match status" value="1"/>
</dbReference>
<reference evidence="3" key="1">
    <citation type="submission" date="2021-01" db="EMBL/GenBank/DDBJ databases">
        <title>Microvirga sp.</title>
        <authorList>
            <person name="Kim M.K."/>
        </authorList>
    </citation>
    <scope>NUCLEOTIDE SEQUENCE</scope>
    <source>
        <strain evidence="3">5420S-16</strain>
    </source>
</reference>
<dbReference type="InterPro" id="IPR002347">
    <property type="entry name" value="SDR_fam"/>
</dbReference>
<name>A0A936ZB74_9HYPH</name>
<evidence type="ECO:0000256" key="2">
    <source>
        <dbReference type="ARBA" id="ARBA00023002"/>
    </source>
</evidence>
<comment type="caution">
    <text evidence="3">The sequence shown here is derived from an EMBL/GenBank/DDBJ whole genome shotgun (WGS) entry which is preliminary data.</text>
</comment>
<proteinExistence type="inferred from homology"/>
<dbReference type="GO" id="GO:0016491">
    <property type="term" value="F:oxidoreductase activity"/>
    <property type="evidence" value="ECO:0007669"/>
    <property type="project" value="UniProtKB-KW"/>
</dbReference>
<dbReference type="EMBL" id="JAEQMY010000012">
    <property type="protein sequence ID" value="MBL0404515.1"/>
    <property type="molecule type" value="Genomic_DNA"/>
</dbReference>
<comment type="similarity">
    <text evidence="1">Belongs to the short-chain dehydrogenases/reductases (SDR) family.</text>
</comment>
<protein>
    <submittedName>
        <fullName evidence="3">SDR family NAD(P)-dependent oxidoreductase</fullName>
    </submittedName>
</protein>
<dbReference type="Gene3D" id="3.40.50.720">
    <property type="entry name" value="NAD(P)-binding Rossmann-like Domain"/>
    <property type="match status" value="1"/>
</dbReference>
<dbReference type="SUPFAM" id="SSF51735">
    <property type="entry name" value="NAD(P)-binding Rossmann-fold domains"/>
    <property type="match status" value="1"/>
</dbReference>
<keyword evidence="2" id="KW-0560">Oxidoreductase</keyword>
<dbReference type="PANTHER" id="PTHR44196">
    <property type="entry name" value="DEHYDROGENASE/REDUCTASE SDR FAMILY MEMBER 7B"/>
    <property type="match status" value="1"/>
</dbReference>
<sequence>MASPTAIIVGASSGIGEALARSLAGSGWRVGLAARRLDRLEALAEELGGGARAKRIDLRQVDEARLALASLIEDLGAVDLVILSSGVGEPNPHMSWASEKDTIEVNALGFAAVAQVAMKHFLDRGQGHLVGISSVAKLRGHGDAPSYAATKAFVSTYLDGLRDLAKRRSAGRIAVTEACPGFVDTAMMKAPSAFWVASPEAAAESILKAVRRRAKHAYITPRWGLIGVLLRLMPRPG</sequence>
<dbReference type="GO" id="GO:0016020">
    <property type="term" value="C:membrane"/>
    <property type="evidence" value="ECO:0007669"/>
    <property type="project" value="TreeGrafter"/>
</dbReference>
<dbReference type="AlphaFoldDB" id="A0A936ZB74"/>
<evidence type="ECO:0000313" key="3">
    <source>
        <dbReference type="EMBL" id="MBL0404515.1"/>
    </source>
</evidence>
<accession>A0A936ZB74</accession>
<dbReference type="Proteomes" id="UP000605848">
    <property type="component" value="Unassembled WGS sequence"/>
</dbReference>
<gene>
    <name evidence="3" type="ORF">JKG68_11110</name>
</gene>
<organism evidence="3 4">
    <name type="scientific">Microvirga aerilata</name>
    <dbReference type="NCBI Taxonomy" id="670292"/>
    <lineage>
        <taxon>Bacteria</taxon>
        <taxon>Pseudomonadati</taxon>
        <taxon>Pseudomonadota</taxon>
        <taxon>Alphaproteobacteria</taxon>
        <taxon>Hyphomicrobiales</taxon>
        <taxon>Methylobacteriaceae</taxon>
        <taxon>Microvirga</taxon>
    </lineage>
</organism>
<dbReference type="RefSeq" id="WP_202059256.1">
    <property type="nucleotide sequence ID" value="NZ_JAEQMY010000012.1"/>
</dbReference>
<evidence type="ECO:0000256" key="1">
    <source>
        <dbReference type="ARBA" id="ARBA00006484"/>
    </source>
</evidence>